<proteinExistence type="inferred from homology"/>
<dbReference type="HAMAP" id="MF_04162">
    <property type="entry name" value="T4_Clamp_Loader_L"/>
    <property type="match status" value="1"/>
</dbReference>
<dbReference type="Pfam" id="PF00004">
    <property type="entry name" value="AAA"/>
    <property type="match status" value="1"/>
</dbReference>
<keyword evidence="2 4" id="KW-0547">Nucleotide-binding</keyword>
<evidence type="ECO:0000256" key="4">
    <source>
        <dbReference type="HAMAP-Rule" id="MF_04162"/>
    </source>
</evidence>
<evidence type="ECO:0000256" key="3">
    <source>
        <dbReference type="ARBA" id="ARBA00022840"/>
    </source>
</evidence>
<feature type="binding site" evidence="4">
    <location>
        <position position="20"/>
    </location>
    <ligand>
        <name>ATP</name>
        <dbReference type="ChEBI" id="CHEBI:30616"/>
    </ligand>
</feature>
<protein>
    <recommendedName>
        <fullName evidence="4">Sliding-clamp-loader large subunit</fullName>
        <ecNumber evidence="4">3.6.4.-</ecNumber>
    </recommendedName>
    <alternativeName>
        <fullName evidence="4">Clamp loader gp44 subunit</fullName>
    </alternativeName>
</protein>
<reference evidence="6 7" key="1">
    <citation type="submission" date="2013-12" db="EMBL/GenBank/DDBJ databases">
        <title>Ecological redundancy of diverse viral populations within a natural community.</title>
        <authorList>
            <person name="Gregory A.C."/>
            <person name="LaButti K."/>
            <person name="Copeland A."/>
            <person name="Woyke T."/>
            <person name="Sullivan M.B."/>
        </authorList>
    </citation>
    <scope>NUCLEOTIDE SEQUENCE [LARGE SCALE GENOMIC DNA]</scope>
    <source>
        <strain evidence="6">Syn7803US103</strain>
    </source>
</reference>
<dbReference type="RefSeq" id="YP_009134126.1">
    <property type="nucleotide sequence ID" value="NC_026926.1"/>
</dbReference>
<feature type="binding site" evidence="4">
    <location>
        <begin position="8"/>
        <end position="11"/>
    </location>
    <ligand>
        <name>ATP</name>
        <dbReference type="ChEBI" id="CHEBI:30616"/>
    </ligand>
</feature>
<evidence type="ECO:0000313" key="6">
    <source>
        <dbReference type="EMBL" id="AIX24039.1"/>
    </source>
</evidence>
<comment type="subunit">
    <text evidence="4">The sliding-clamp-loader consists of 4 large subunits and 1 small subunit. Interacts with the sliding clamp; this interaction allows the sliding-clamp-loader to open the sliding clamp. Part of the replicase complex that includes the DNA polymerase, the polymerase clamp, the clamp loader complex, the single-stranded DNA binding protein, the primase, the helicase and the helicase assembly factor.</text>
</comment>
<keyword evidence="3 4" id="KW-0067">ATP-binding</keyword>
<dbReference type="CDD" id="cd00009">
    <property type="entry name" value="AAA"/>
    <property type="match status" value="1"/>
</dbReference>
<gene>
    <name evidence="6" type="ORF">Syn7803US103_144</name>
</gene>
<dbReference type="GO" id="GO:0005524">
    <property type="term" value="F:ATP binding"/>
    <property type="evidence" value="ECO:0007669"/>
    <property type="project" value="UniProtKB-UniRule"/>
</dbReference>
<dbReference type="GO" id="GO:0006281">
    <property type="term" value="P:DNA repair"/>
    <property type="evidence" value="ECO:0007669"/>
    <property type="project" value="TreeGrafter"/>
</dbReference>
<dbReference type="GeneID" id="24171322"/>
<dbReference type="InterPro" id="IPR046388">
    <property type="entry name" value="T4_Clamp_Loader_L"/>
</dbReference>
<accession>A0A0E3FCV0</accession>
<feature type="binding site" evidence="4">
    <location>
        <begin position="48"/>
        <end position="53"/>
    </location>
    <ligand>
        <name>ATP</name>
        <dbReference type="ChEBI" id="CHEBI:30616"/>
    </ligand>
</feature>
<dbReference type="InterPro" id="IPR050238">
    <property type="entry name" value="DNA_Rep/Repair_Clamp_Loader"/>
</dbReference>
<name>A0A0E3FCV0_9CAUD</name>
<dbReference type="PANTHER" id="PTHR11669:SF20">
    <property type="entry name" value="REPLICATION FACTOR C SUBUNIT 4"/>
    <property type="match status" value="1"/>
</dbReference>
<keyword evidence="4" id="KW-1194">Viral DNA replication</keyword>
<feature type="binding site" evidence="4">
    <location>
        <position position="201"/>
    </location>
    <ligand>
        <name>ATP</name>
        <dbReference type="ChEBI" id="CHEBI:30616"/>
    </ligand>
</feature>
<dbReference type="Pfam" id="PF21328">
    <property type="entry name" value="Gp44_lid"/>
    <property type="match status" value="1"/>
</dbReference>
<evidence type="ECO:0000256" key="1">
    <source>
        <dbReference type="ARBA" id="ARBA00022705"/>
    </source>
</evidence>
<dbReference type="InterPro" id="IPR027417">
    <property type="entry name" value="P-loop_NTPase"/>
</dbReference>
<evidence type="ECO:0000256" key="2">
    <source>
        <dbReference type="ARBA" id="ARBA00022741"/>
    </source>
</evidence>
<dbReference type="GO" id="GO:0006261">
    <property type="term" value="P:DNA-templated DNA replication"/>
    <property type="evidence" value="ECO:0007669"/>
    <property type="project" value="TreeGrafter"/>
</dbReference>
<dbReference type="InterPro" id="IPR003593">
    <property type="entry name" value="AAA+_ATPase"/>
</dbReference>
<dbReference type="InterPro" id="IPR048815">
    <property type="entry name" value="Gp44_lid"/>
</dbReference>
<dbReference type="EC" id="3.6.4.-" evidence="4"/>
<dbReference type="GO" id="GO:0003677">
    <property type="term" value="F:DNA binding"/>
    <property type="evidence" value="ECO:0007669"/>
    <property type="project" value="UniProtKB-UniRule"/>
</dbReference>
<dbReference type="SMART" id="SM00382">
    <property type="entry name" value="AAA"/>
    <property type="match status" value="1"/>
</dbReference>
<dbReference type="GO" id="GO:0016887">
    <property type="term" value="F:ATP hydrolysis activity"/>
    <property type="evidence" value="ECO:0007669"/>
    <property type="project" value="UniProtKB-UniRule"/>
</dbReference>
<dbReference type="Gene3D" id="1.10.8.60">
    <property type="match status" value="1"/>
</dbReference>
<comment type="function">
    <text evidence="4">Forms the sliding-clamp-loader together with the small subunit. Functions as an ATPase enzyme. The clamp loader holds the clamp in an open conformation and places it onto the DNA. 4 ATP molecules must bind to the sliding-clamp-loader before the latter can open the sliding clamp. ATP hydrolysis triggers the detachment of the sliding clamp from the sliding-clamp-loader, freeing the sliding clamp to track along DNA.</text>
</comment>
<keyword evidence="4" id="KW-0378">Hydrolase</keyword>
<sequence>MSKEFLWVEKYRPSIVEDCILPASTKEVFQGFVNQGELPNLLLTGTAGVGKTTVAKALCEEIGASYIVINGSDEGRFLDTVRNRVRQFATTVSLTSGASHKVVIIDEADNTTNDVQLSLRTAVEEFHGNCRFIFTCNFINKIIEPLHSRCTVVDFRIKPEQSTQLQGEFFTRLKTILTNENVEYEDKVLAKLVKRYYPDWRRLINECQRYAATGSITSAILVDVADVNLDTLLTSLKKKDFTNVKNWVVQHLDNDPSMVMRKVYDSLYGVLKPASIPEAVLIIAKYMKDITIVPDQEINMLACLTEIMMSCEFR</sequence>
<dbReference type="EMBL" id="KJ019069">
    <property type="protein sequence ID" value="AIX24039.1"/>
    <property type="molecule type" value="Genomic_DNA"/>
</dbReference>
<dbReference type="KEGG" id="vg:24171322"/>
<comment type="similarity">
    <text evidence="4">Belongs to the Tevenvirinae sliding-clamp-loader large subunit family.</text>
</comment>
<evidence type="ECO:0000259" key="5">
    <source>
        <dbReference type="SMART" id="SM00382"/>
    </source>
</evidence>
<keyword evidence="1" id="KW-0235">DNA replication</keyword>
<evidence type="ECO:0000313" key="7">
    <source>
        <dbReference type="Proteomes" id="UP000033008"/>
    </source>
</evidence>
<dbReference type="GO" id="GO:0039693">
    <property type="term" value="P:viral DNA genome replication"/>
    <property type="evidence" value="ECO:0007669"/>
    <property type="project" value="UniProtKB-UniRule"/>
</dbReference>
<keyword evidence="4" id="KW-0238">DNA-binding</keyword>
<dbReference type="Gene3D" id="3.40.50.300">
    <property type="entry name" value="P-loop containing nucleotide triphosphate hydrolases"/>
    <property type="match status" value="1"/>
</dbReference>
<dbReference type="Proteomes" id="UP000033008">
    <property type="component" value="Segment"/>
</dbReference>
<dbReference type="InterPro" id="IPR003959">
    <property type="entry name" value="ATPase_AAA_core"/>
</dbReference>
<dbReference type="OrthoDB" id="4962at10239"/>
<dbReference type="SUPFAM" id="SSF52540">
    <property type="entry name" value="P-loop containing nucleoside triphosphate hydrolases"/>
    <property type="match status" value="1"/>
</dbReference>
<dbReference type="Gene3D" id="1.20.272.10">
    <property type="match status" value="1"/>
</dbReference>
<feature type="domain" description="AAA+ ATPase" evidence="5">
    <location>
        <begin position="37"/>
        <end position="159"/>
    </location>
</feature>
<dbReference type="PANTHER" id="PTHR11669">
    <property type="entry name" value="REPLICATION FACTOR C / DNA POLYMERASE III GAMMA-TAU SUBUNIT"/>
    <property type="match status" value="1"/>
</dbReference>
<organism evidence="6 7">
    <name type="scientific">Synechococcus phage ACG-2014j</name>
    <dbReference type="NCBI Taxonomy" id="1493514"/>
    <lineage>
        <taxon>Viruses</taxon>
        <taxon>Duplodnaviria</taxon>
        <taxon>Heunggongvirae</taxon>
        <taxon>Uroviricota</taxon>
        <taxon>Caudoviricetes</taxon>
        <taxon>Pantevenvirales</taxon>
        <taxon>Kyanoviridae</taxon>
        <taxon>Potamoivirus</taxon>
        <taxon>Potamoivirus tusconj</taxon>
    </lineage>
</organism>
<dbReference type="GO" id="GO:0003689">
    <property type="term" value="F:DNA clamp loader activity"/>
    <property type="evidence" value="ECO:0007669"/>
    <property type="project" value="UniProtKB-UniRule"/>
</dbReference>